<organism evidence="3 4">
    <name type="scientific">Cuscuta epithymum</name>
    <dbReference type="NCBI Taxonomy" id="186058"/>
    <lineage>
        <taxon>Eukaryota</taxon>
        <taxon>Viridiplantae</taxon>
        <taxon>Streptophyta</taxon>
        <taxon>Embryophyta</taxon>
        <taxon>Tracheophyta</taxon>
        <taxon>Spermatophyta</taxon>
        <taxon>Magnoliopsida</taxon>
        <taxon>eudicotyledons</taxon>
        <taxon>Gunneridae</taxon>
        <taxon>Pentapetalae</taxon>
        <taxon>asterids</taxon>
        <taxon>lamiids</taxon>
        <taxon>Solanales</taxon>
        <taxon>Convolvulaceae</taxon>
        <taxon>Cuscuteae</taxon>
        <taxon>Cuscuta</taxon>
        <taxon>Cuscuta subgen. Cuscuta</taxon>
    </lineage>
</organism>
<evidence type="ECO:0000259" key="2">
    <source>
        <dbReference type="Pfam" id="PF14392"/>
    </source>
</evidence>
<name>A0AAV0D2V0_9ASTE</name>
<evidence type="ECO:0000259" key="1">
    <source>
        <dbReference type="Pfam" id="PF14111"/>
    </source>
</evidence>
<keyword evidence="4" id="KW-1185">Reference proteome</keyword>
<feature type="domain" description="DUF4283" evidence="1">
    <location>
        <begin position="41"/>
        <end position="114"/>
    </location>
</feature>
<evidence type="ECO:0008006" key="5">
    <source>
        <dbReference type="Google" id="ProtNLM"/>
    </source>
</evidence>
<dbReference type="Pfam" id="PF14111">
    <property type="entry name" value="DUF4283"/>
    <property type="match status" value="1"/>
</dbReference>
<dbReference type="InterPro" id="IPR025558">
    <property type="entry name" value="DUF4283"/>
</dbReference>
<dbReference type="Pfam" id="PF14392">
    <property type="entry name" value="zf-CCHC_4"/>
    <property type="match status" value="1"/>
</dbReference>
<protein>
    <recommendedName>
        <fullName evidence="5">CCHC-type domain-containing protein</fullName>
    </recommendedName>
</protein>
<proteinExistence type="predicted"/>
<dbReference type="InterPro" id="IPR025836">
    <property type="entry name" value="Zn_knuckle_CX2CX4HX4C"/>
</dbReference>
<dbReference type="AlphaFoldDB" id="A0AAV0D2V0"/>
<feature type="domain" description="Zinc knuckle CX2CX4HX4C" evidence="2">
    <location>
        <begin position="186"/>
        <end position="222"/>
    </location>
</feature>
<dbReference type="EMBL" id="CAMAPF010000069">
    <property type="protein sequence ID" value="CAH9091602.1"/>
    <property type="molecule type" value="Genomic_DNA"/>
</dbReference>
<dbReference type="PANTHER" id="PTHR31286">
    <property type="entry name" value="GLYCINE-RICH CELL WALL STRUCTURAL PROTEIN 1.8-LIKE"/>
    <property type="match status" value="1"/>
</dbReference>
<reference evidence="3" key="1">
    <citation type="submission" date="2022-07" db="EMBL/GenBank/DDBJ databases">
        <authorList>
            <person name="Macas J."/>
            <person name="Novak P."/>
            <person name="Neumann P."/>
        </authorList>
    </citation>
    <scope>NUCLEOTIDE SEQUENCE</scope>
</reference>
<gene>
    <name evidence="3" type="ORF">CEPIT_LOCUS11774</name>
</gene>
<evidence type="ECO:0000313" key="4">
    <source>
        <dbReference type="Proteomes" id="UP001152523"/>
    </source>
</evidence>
<evidence type="ECO:0000313" key="3">
    <source>
        <dbReference type="EMBL" id="CAH9091602.1"/>
    </source>
</evidence>
<dbReference type="Proteomes" id="UP001152523">
    <property type="component" value="Unassembled WGS sequence"/>
</dbReference>
<dbReference type="InterPro" id="IPR040256">
    <property type="entry name" value="At4g02000-like"/>
</dbReference>
<comment type="caution">
    <text evidence="3">The sequence shown here is derived from an EMBL/GenBank/DDBJ whole genome shotgun (WGS) entry which is preliminary data.</text>
</comment>
<dbReference type="PANTHER" id="PTHR31286:SF153">
    <property type="entry name" value="DUF4283 DOMAIN PROTEIN"/>
    <property type="match status" value="1"/>
</dbReference>
<accession>A0AAV0D2V0</accession>
<sequence>MESFVDKYKNMVIGTEEKDLDLDDFDVEDVPVEESSPGFPVVGVLLTDRKVRFPTLKELMSSLWRPGKGMMIKEVGEKRYLFTFYHRVYMNRVLEGGPWQFERNLLLLKEVKPDDIPHKIVLNEADFWVQIHNVPYSLVNLGTARRVGNFIVKFIKYDDNQNSEKWESYMRIGVCMNVDKSLKNGTNLKKEGKSFWVDFKYEKLPNFCFICGLIGHSDKFCLLNYEEDLVLEKKLWGPS</sequence>